<evidence type="ECO:0000256" key="1">
    <source>
        <dbReference type="ARBA" id="ARBA00004651"/>
    </source>
</evidence>
<evidence type="ECO:0000259" key="10">
    <source>
        <dbReference type="PROSITE" id="PS50850"/>
    </source>
</evidence>
<feature type="domain" description="Major facilitator superfamily (MFS) profile" evidence="10">
    <location>
        <begin position="20"/>
        <end position="499"/>
    </location>
</feature>
<dbReference type="InterPro" id="IPR020846">
    <property type="entry name" value="MFS_dom"/>
</dbReference>
<feature type="transmembrane region" description="Helical" evidence="9">
    <location>
        <begin position="170"/>
        <end position="190"/>
    </location>
</feature>
<feature type="transmembrane region" description="Helical" evidence="9">
    <location>
        <begin position="86"/>
        <end position="105"/>
    </location>
</feature>
<protein>
    <submittedName>
        <fullName evidence="11">MFS transporter</fullName>
    </submittedName>
</protein>
<keyword evidence="5 9" id="KW-1133">Transmembrane helix</keyword>
<dbReference type="SUPFAM" id="SSF103473">
    <property type="entry name" value="MFS general substrate transporter"/>
    <property type="match status" value="1"/>
</dbReference>
<evidence type="ECO:0000256" key="2">
    <source>
        <dbReference type="ARBA" id="ARBA00022448"/>
    </source>
</evidence>
<dbReference type="GO" id="GO:0005886">
    <property type="term" value="C:plasma membrane"/>
    <property type="evidence" value="ECO:0007669"/>
    <property type="project" value="UniProtKB-SubCell"/>
</dbReference>
<feature type="transmembrane region" description="Helical" evidence="9">
    <location>
        <begin position="21"/>
        <end position="42"/>
    </location>
</feature>
<feature type="transmembrane region" description="Helical" evidence="9">
    <location>
        <begin position="144"/>
        <end position="164"/>
    </location>
</feature>
<feature type="transmembrane region" description="Helical" evidence="9">
    <location>
        <begin position="310"/>
        <end position="331"/>
    </location>
</feature>
<feature type="transmembrane region" description="Helical" evidence="9">
    <location>
        <begin position="477"/>
        <end position="498"/>
    </location>
</feature>
<dbReference type="InterPro" id="IPR036259">
    <property type="entry name" value="MFS_trans_sf"/>
</dbReference>
<feature type="transmembrane region" description="Helical" evidence="9">
    <location>
        <begin position="111"/>
        <end position="132"/>
    </location>
</feature>
<keyword evidence="7" id="KW-0046">Antibiotic resistance</keyword>
<evidence type="ECO:0000256" key="3">
    <source>
        <dbReference type="ARBA" id="ARBA00022475"/>
    </source>
</evidence>
<evidence type="ECO:0000256" key="9">
    <source>
        <dbReference type="SAM" id="Phobius"/>
    </source>
</evidence>
<dbReference type="PANTHER" id="PTHR42718">
    <property type="entry name" value="MAJOR FACILITATOR SUPERFAMILY MULTIDRUG TRANSPORTER MFSC"/>
    <property type="match status" value="1"/>
</dbReference>
<dbReference type="AlphaFoldDB" id="A0AB39LEJ0"/>
<sequence length="529" mass="54758">MTHDPTAAPPARAGKREWTALGVLALPALLISLDTTVLHLAVPHLSGSIDPSGLQLLWIVDIYSFLIAGLLIIAGTLGDRFGRRRLLVTGAAGFGLASVLTAFSTSAEMLIVSRALLGIAGATLMPSSMSLIRNMFLDARQRSVAFSVWIACFLVGGALGPLVGGAMLEHFWWGSVFLLSVPAMVLLLILGPVLLPEYRDPNPGRIDPASVLLLVASLLTTVYGLKVLAGDGFGVLPVTLLLAGLALAVVFALRQRRLTHPLLDPALFRERTFTVSLVTMGVALFVMSGSQFFVAQYLQMVVGLSPLETGLASLPGSVGGVMGALLAPVALRWMRSAYVMTAGLTMAVIGFAVLTQVETEGGLVPVMIAVGMLNFGVAPTIALGTDMMIESAPPEKAGAVSAISETCQELGLGMGVAILGSIGTAVYRAEVAHTLPAGVASRAQDTIGSAVDEAGRLPDELGTTVLTAAREAFTDSLFHVSVICTVVTLLIVVTIGVLRPTPEGDGHAPDGADESNGPGGAEVPSRTSS</sequence>
<accession>A0AB39LEJ0</accession>
<dbReference type="InterPro" id="IPR011701">
    <property type="entry name" value="MFS"/>
</dbReference>
<evidence type="ECO:0000256" key="7">
    <source>
        <dbReference type="ARBA" id="ARBA00023251"/>
    </source>
</evidence>
<comment type="subcellular location">
    <subcellularLocation>
        <location evidence="1">Cell membrane</location>
        <topology evidence="1">Multi-pass membrane protein</topology>
    </subcellularLocation>
</comment>
<dbReference type="PANTHER" id="PTHR42718:SF47">
    <property type="entry name" value="METHYL VIOLOGEN RESISTANCE PROTEIN SMVA"/>
    <property type="match status" value="1"/>
</dbReference>
<reference evidence="11" key="1">
    <citation type="submission" date="2024-07" db="EMBL/GenBank/DDBJ databases">
        <authorList>
            <person name="Yu S.T."/>
        </authorList>
    </citation>
    <scope>NUCLEOTIDE SEQUENCE</scope>
    <source>
        <strain evidence="11">R02</strain>
    </source>
</reference>
<dbReference type="CDD" id="cd17321">
    <property type="entry name" value="MFS_MMR_MDR_like"/>
    <property type="match status" value="1"/>
</dbReference>
<gene>
    <name evidence="11" type="ORF">AB5J57_01165</name>
</gene>
<evidence type="ECO:0000313" key="11">
    <source>
        <dbReference type="EMBL" id="XDP92198.1"/>
    </source>
</evidence>
<feature type="transmembrane region" description="Helical" evidence="9">
    <location>
        <begin position="338"/>
        <end position="357"/>
    </location>
</feature>
<dbReference type="RefSeq" id="WP_369149695.1">
    <property type="nucleotide sequence ID" value="NZ_CP163429.1"/>
</dbReference>
<feature type="transmembrane region" description="Helical" evidence="9">
    <location>
        <begin position="363"/>
        <end position="383"/>
    </location>
</feature>
<feature type="transmembrane region" description="Helical" evidence="9">
    <location>
        <begin position="54"/>
        <end position="74"/>
    </location>
</feature>
<feature type="transmembrane region" description="Helical" evidence="9">
    <location>
        <begin position="211"/>
        <end position="229"/>
    </location>
</feature>
<dbReference type="GO" id="GO:0022857">
    <property type="term" value="F:transmembrane transporter activity"/>
    <property type="evidence" value="ECO:0007669"/>
    <property type="project" value="InterPro"/>
</dbReference>
<feature type="transmembrane region" description="Helical" evidence="9">
    <location>
        <begin position="235"/>
        <end position="253"/>
    </location>
</feature>
<dbReference type="GO" id="GO:0046677">
    <property type="term" value="P:response to antibiotic"/>
    <property type="evidence" value="ECO:0007669"/>
    <property type="project" value="UniProtKB-KW"/>
</dbReference>
<keyword evidence="4 9" id="KW-0812">Transmembrane</keyword>
<keyword evidence="2" id="KW-0813">Transport</keyword>
<organism evidence="11">
    <name type="scientific">Streptomyces sp. R02</name>
    <dbReference type="NCBI Taxonomy" id="3238623"/>
    <lineage>
        <taxon>Bacteria</taxon>
        <taxon>Bacillati</taxon>
        <taxon>Actinomycetota</taxon>
        <taxon>Actinomycetes</taxon>
        <taxon>Kitasatosporales</taxon>
        <taxon>Streptomycetaceae</taxon>
        <taxon>Streptomyces</taxon>
    </lineage>
</organism>
<dbReference type="PROSITE" id="PS50850">
    <property type="entry name" value="MFS"/>
    <property type="match status" value="1"/>
</dbReference>
<feature type="transmembrane region" description="Helical" evidence="9">
    <location>
        <begin position="273"/>
        <end position="298"/>
    </location>
</feature>
<dbReference type="Gene3D" id="1.20.1250.20">
    <property type="entry name" value="MFS general substrate transporter like domains"/>
    <property type="match status" value="1"/>
</dbReference>
<evidence type="ECO:0000256" key="5">
    <source>
        <dbReference type="ARBA" id="ARBA00022989"/>
    </source>
</evidence>
<evidence type="ECO:0000256" key="6">
    <source>
        <dbReference type="ARBA" id="ARBA00023136"/>
    </source>
</evidence>
<name>A0AB39LEJ0_9ACTN</name>
<evidence type="ECO:0000256" key="8">
    <source>
        <dbReference type="SAM" id="MobiDB-lite"/>
    </source>
</evidence>
<keyword evidence="3" id="KW-1003">Cell membrane</keyword>
<dbReference type="EMBL" id="CP163429">
    <property type="protein sequence ID" value="XDP92198.1"/>
    <property type="molecule type" value="Genomic_DNA"/>
</dbReference>
<proteinExistence type="predicted"/>
<evidence type="ECO:0000256" key="4">
    <source>
        <dbReference type="ARBA" id="ARBA00022692"/>
    </source>
</evidence>
<dbReference type="Pfam" id="PF07690">
    <property type="entry name" value="MFS_1"/>
    <property type="match status" value="1"/>
</dbReference>
<feature type="region of interest" description="Disordered" evidence="8">
    <location>
        <begin position="503"/>
        <end position="529"/>
    </location>
</feature>
<dbReference type="Gene3D" id="1.20.1720.10">
    <property type="entry name" value="Multidrug resistance protein D"/>
    <property type="match status" value="1"/>
</dbReference>
<keyword evidence="6 9" id="KW-0472">Membrane</keyword>